<evidence type="ECO:0000313" key="3">
    <source>
        <dbReference type="Proteomes" id="UP001610334"/>
    </source>
</evidence>
<protein>
    <submittedName>
        <fullName evidence="2">Uncharacterized protein</fullName>
    </submittedName>
</protein>
<keyword evidence="3" id="KW-1185">Reference proteome</keyword>
<sequence length="235" mass="26627">MIPFQTLCHFPSIISLCGHQPKFVRISVQTLSCVHHQALNLSHWKYLYQNRIHIKRLLSMAQHFPMNSAPHFSDPDPIPSYDIQDDADIPTEPPAFQGDLAEYSLSSPSISSSDDNLEEFFRLLDTQDDIPIDLVILANHKPRKDGNLQQSVPQAHSLINSEMTCSLKRLAVRTAILKQVTSHIHDHQQLHPSQHNTDPDASYPDGVRGDHHVSRQSQSSKRKAQQSDGRAQKRL</sequence>
<dbReference type="Proteomes" id="UP001610334">
    <property type="component" value="Unassembled WGS sequence"/>
</dbReference>
<feature type="region of interest" description="Disordered" evidence="1">
    <location>
        <begin position="183"/>
        <end position="235"/>
    </location>
</feature>
<name>A0ABR4HU79_9EURO</name>
<reference evidence="2 3" key="1">
    <citation type="submission" date="2024-07" db="EMBL/GenBank/DDBJ databases">
        <title>Section-level genome sequencing and comparative genomics of Aspergillus sections Usti and Cavernicolus.</title>
        <authorList>
            <consortium name="Lawrence Berkeley National Laboratory"/>
            <person name="Nybo J.L."/>
            <person name="Vesth T.C."/>
            <person name="Theobald S."/>
            <person name="Frisvad J.C."/>
            <person name="Larsen T.O."/>
            <person name="Kjaerboelling I."/>
            <person name="Rothschild-Mancinelli K."/>
            <person name="Lyhne E.K."/>
            <person name="Kogle M.E."/>
            <person name="Barry K."/>
            <person name="Clum A."/>
            <person name="Na H."/>
            <person name="Ledsgaard L."/>
            <person name="Lin J."/>
            <person name="Lipzen A."/>
            <person name="Kuo A."/>
            <person name="Riley R."/>
            <person name="Mondo S."/>
            <person name="Labutti K."/>
            <person name="Haridas S."/>
            <person name="Pangalinan J."/>
            <person name="Salamov A.A."/>
            <person name="Simmons B.A."/>
            <person name="Magnuson J.K."/>
            <person name="Chen J."/>
            <person name="Drula E."/>
            <person name="Henrissat B."/>
            <person name="Wiebenga A."/>
            <person name="Lubbers R.J."/>
            <person name="Gomes A.C."/>
            <person name="Makela M.R."/>
            <person name="Stajich J."/>
            <person name="Grigoriev I.V."/>
            <person name="Mortensen U.H."/>
            <person name="De Vries R.P."/>
            <person name="Baker S.E."/>
            <person name="Andersen M.R."/>
        </authorList>
    </citation>
    <scope>NUCLEOTIDE SEQUENCE [LARGE SCALE GENOMIC DNA]</scope>
    <source>
        <strain evidence="2 3">CBS 588.65</strain>
    </source>
</reference>
<proteinExistence type="predicted"/>
<gene>
    <name evidence="2" type="ORF">BJX63DRAFT_48409</name>
</gene>
<evidence type="ECO:0000313" key="2">
    <source>
        <dbReference type="EMBL" id="KAL2818942.1"/>
    </source>
</evidence>
<comment type="caution">
    <text evidence="2">The sequence shown here is derived from an EMBL/GenBank/DDBJ whole genome shotgun (WGS) entry which is preliminary data.</text>
</comment>
<dbReference type="EMBL" id="JBFXLT010000012">
    <property type="protein sequence ID" value="KAL2818942.1"/>
    <property type="molecule type" value="Genomic_DNA"/>
</dbReference>
<accession>A0ABR4HU79</accession>
<evidence type="ECO:0000256" key="1">
    <source>
        <dbReference type="SAM" id="MobiDB-lite"/>
    </source>
</evidence>
<organism evidence="2 3">
    <name type="scientific">Aspergillus granulosus</name>
    <dbReference type="NCBI Taxonomy" id="176169"/>
    <lineage>
        <taxon>Eukaryota</taxon>
        <taxon>Fungi</taxon>
        <taxon>Dikarya</taxon>
        <taxon>Ascomycota</taxon>
        <taxon>Pezizomycotina</taxon>
        <taxon>Eurotiomycetes</taxon>
        <taxon>Eurotiomycetidae</taxon>
        <taxon>Eurotiales</taxon>
        <taxon>Aspergillaceae</taxon>
        <taxon>Aspergillus</taxon>
        <taxon>Aspergillus subgen. Nidulantes</taxon>
    </lineage>
</organism>